<feature type="transmembrane region" description="Helical" evidence="2">
    <location>
        <begin position="463"/>
        <end position="489"/>
    </location>
</feature>
<dbReference type="Pfam" id="PF13920">
    <property type="entry name" value="zf-C3HC4_3"/>
    <property type="match status" value="1"/>
</dbReference>
<keyword evidence="2" id="KW-1133">Transmembrane helix</keyword>
<comment type="caution">
    <text evidence="3">The sequence shown here is derived from an EMBL/GenBank/DDBJ whole genome shotgun (WGS) entry which is preliminary data.</text>
</comment>
<dbReference type="InterPro" id="IPR011993">
    <property type="entry name" value="PH-like_dom_sf"/>
</dbReference>
<feature type="transmembrane region" description="Helical" evidence="2">
    <location>
        <begin position="423"/>
        <end position="443"/>
    </location>
</feature>
<dbReference type="InterPro" id="IPR013083">
    <property type="entry name" value="Znf_RING/FYVE/PHD"/>
</dbReference>
<reference evidence="3 4" key="1">
    <citation type="journal article" date="2024" name="Science">
        <title>Giant polyketide synthase enzymes in the biosynthesis of giant marine polyether toxins.</title>
        <authorList>
            <person name="Fallon T.R."/>
            <person name="Shende V.V."/>
            <person name="Wierzbicki I.H."/>
            <person name="Pendleton A.L."/>
            <person name="Watervoot N.F."/>
            <person name="Auber R.P."/>
            <person name="Gonzalez D.J."/>
            <person name="Wisecaver J.H."/>
            <person name="Moore B.S."/>
        </authorList>
    </citation>
    <scope>NUCLEOTIDE SEQUENCE [LARGE SCALE GENOMIC DNA]</scope>
    <source>
        <strain evidence="3 4">12B1</strain>
    </source>
</reference>
<keyword evidence="2" id="KW-0812">Transmembrane</keyword>
<feature type="region of interest" description="Disordered" evidence="1">
    <location>
        <begin position="355"/>
        <end position="389"/>
    </location>
</feature>
<dbReference type="AlphaFoldDB" id="A0AB34J0I0"/>
<sequence length="589" mass="63628">MINLKRGCAVKKVGRDGKTHITTLRVSEDMQQLSWTGKWLSLKSSDNRSVSVADVVRLDQGTTPPSVTLVLADQDEERADHRESLTFIAASTSAKAALQFSNTVAALETLISEHGNAGVAPSATTSNVTARRLLKMFSDIDGAVVLQVLEATGNQAEAQRQLMELASDRQKAKASPTRKKCEVCRVRPMSVRFICGHTCCCEECSEELLSLSHPRCLYCRELILDDLHGVGTPLPIAEVSRASPPRDQMSELDAELEMCGSFTQRQKSAPSPEQEPMQPTEPRKQTSLPCARVESTSEPQLEPLIDPPRDMHVSSPAVLNSPYEPAGADASIEAAMAEELHASPTLEVRQEVGATVGLGSPGSSLADPTQMGGGASQVPGAPSGTSPEKAAPSFVASKWHSLQLRLYTQCLWRFGSWPALRDLMGGFILFVVLAFVLSVWTLFLPANSESSKPGTSDSAAKSMFLAEAFVRFVVGGLGAVAGGLIAFIFPGISYRVGSQSLQTMTPMSFCCITLLPMAVVEALLFVLCCVFIFLVGLLLGIVLPWLNLHWVVILACEVIVGRHIMLKFALWQPRTYDVSGVHLGHQLML</sequence>
<feature type="region of interest" description="Disordered" evidence="1">
    <location>
        <begin position="262"/>
        <end position="309"/>
    </location>
</feature>
<evidence type="ECO:0000256" key="2">
    <source>
        <dbReference type="SAM" id="Phobius"/>
    </source>
</evidence>
<keyword evidence="2" id="KW-0472">Membrane</keyword>
<dbReference type="Gene3D" id="2.30.29.30">
    <property type="entry name" value="Pleckstrin-homology domain (PH domain)/Phosphotyrosine-binding domain (PTB)"/>
    <property type="match status" value="1"/>
</dbReference>
<name>A0AB34J0I0_PRYPA</name>
<evidence type="ECO:0000313" key="3">
    <source>
        <dbReference type="EMBL" id="KAL1511198.1"/>
    </source>
</evidence>
<evidence type="ECO:0000256" key="1">
    <source>
        <dbReference type="SAM" id="MobiDB-lite"/>
    </source>
</evidence>
<dbReference type="Gene3D" id="3.30.40.10">
    <property type="entry name" value="Zinc/RING finger domain, C3HC4 (zinc finger)"/>
    <property type="match status" value="1"/>
</dbReference>
<dbReference type="Proteomes" id="UP001515480">
    <property type="component" value="Unassembled WGS sequence"/>
</dbReference>
<proteinExistence type="predicted"/>
<dbReference type="EMBL" id="JBGBPQ010000014">
    <property type="protein sequence ID" value="KAL1511198.1"/>
    <property type="molecule type" value="Genomic_DNA"/>
</dbReference>
<protein>
    <recommendedName>
        <fullName evidence="5">RING-type domain-containing protein</fullName>
    </recommendedName>
</protein>
<organism evidence="3 4">
    <name type="scientific">Prymnesium parvum</name>
    <name type="common">Toxic golden alga</name>
    <dbReference type="NCBI Taxonomy" id="97485"/>
    <lineage>
        <taxon>Eukaryota</taxon>
        <taxon>Haptista</taxon>
        <taxon>Haptophyta</taxon>
        <taxon>Prymnesiophyceae</taxon>
        <taxon>Prymnesiales</taxon>
        <taxon>Prymnesiaceae</taxon>
        <taxon>Prymnesium</taxon>
    </lineage>
</organism>
<evidence type="ECO:0000313" key="4">
    <source>
        <dbReference type="Proteomes" id="UP001515480"/>
    </source>
</evidence>
<keyword evidence="4" id="KW-1185">Reference proteome</keyword>
<evidence type="ECO:0008006" key="5">
    <source>
        <dbReference type="Google" id="ProtNLM"/>
    </source>
</evidence>
<feature type="compositionally biased region" description="Polar residues" evidence="1">
    <location>
        <begin position="262"/>
        <end position="271"/>
    </location>
</feature>
<gene>
    <name evidence="3" type="ORF">AB1Y20_006013</name>
</gene>
<accession>A0AB34J0I0</accession>
<feature type="transmembrane region" description="Helical" evidence="2">
    <location>
        <begin position="509"/>
        <end position="542"/>
    </location>
</feature>